<organism evidence="8 9">
    <name type="scientific">Lentzea indica</name>
    <dbReference type="NCBI Taxonomy" id="2604800"/>
    <lineage>
        <taxon>Bacteria</taxon>
        <taxon>Bacillati</taxon>
        <taxon>Actinomycetota</taxon>
        <taxon>Actinomycetes</taxon>
        <taxon>Pseudonocardiales</taxon>
        <taxon>Pseudonocardiaceae</taxon>
        <taxon>Lentzea</taxon>
    </lineage>
</organism>
<evidence type="ECO:0000259" key="7">
    <source>
        <dbReference type="Pfam" id="PF13490"/>
    </source>
</evidence>
<keyword evidence="3" id="KW-1133">Transmembrane helix</keyword>
<keyword evidence="6" id="KW-0804">Transcription</keyword>
<dbReference type="Proteomes" id="UP001515943">
    <property type="component" value="Unassembled WGS sequence"/>
</dbReference>
<gene>
    <name evidence="8" type="ORF">FXN61_40160</name>
</gene>
<dbReference type="InterPro" id="IPR027383">
    <property type="entry name" value="Znf_put"/>
</dbReference>
<evidence type="ECO:0000256" key="3">
    <source>
        <dbReference type="ARBA" id="ARBA00022989"/>
    </source>
</evidence>
<evidence type="ECO:0000256" key="1">
    <source>
        <dbReference type="ARBA" id="ARBA00004167"/>
    </source>
</evidence>
<dbReference type="Gene3D" id="1.10.10.1320">
    <property type="entry name" value="Anti-sigma factor, zinc-finger domain"/>
    <property type="match status" value="1"/>
</dbReference>
<protein>
    <submittedName>
        <fullName evidence="8">Anti-sigma factor</fullName>
    </submittedName>
</protein>
<evidence type="ECO:0000256" key="2">
    <source>
        <dbReference type="ARBA" id="ARBA00022692"/>
    </source>
</evidence>
<dbReference type="EMBL" id="VSRL01000268">
    <property type="protein sequence ID" value="NKE62613.1"/>
    <property type="molecule type" value="Genomic_DNA"/>
</dbReference>
<dbReference type="RefSeq" id="WP_188136035.1">
    <property type="nucleotide sequence ID" value="NZ_VSRL01000268.1"/>
</dbReference>
<evidence type="ECO:0000313" key="8">
    <source>
        <dbReference type="EMBL" id="NKE62613.1"/>
    </source>
</evidence>
<comment type="subcellular location">
    <subcellularLocation>
        <location evidence="1">Membrane</location>
        <topology evidence="1">Single-pass membrane protein</topology>
    </subcellularLocation>
</comment>
<sequence>MRSTSADLHTLTGAYAVNALSDTERAAFETHLIRCESCATEVAELAATATRLGAAVDFPPPPQLRAR</sequence>
<dbReference type="InterPro" id="IPR041916">
    <property type="entry name" value="Anti_sigma_zinc_sf"/>
</dbReference>
<keyword evidence="5" id="KW-0472">Membrane</keyword>
<dbReference type="PANTHER" id="PTHR37461:SF1">
    <property type="entry name" value="ANTI-SIGMA-K FACTOR RSKA"/>
    <property type="match status" value="1"/>
</dbReference>
<evidence type="ECO:0000313" key="9">
    <source>
        <dbReference type="Proteomes" id="UP001515943"/>
    </source>
</evidence>
<feature type="domain" description="Putative zinc-finger" evidence="7">
    <location>
        <begin position="11"/>
        <end position="39"/>
    </location>
</feature>
<feature type="non-terminal residue" evidence="8">
    <location>
        <position position="67"/>
    </location>
</feature>
<dbReference type="InterPro" id="IPR051474">
    <property type="entry name" value="Anti-sigma-K/W_factor"/>
</dbReference>
<proteinExistence type="predicted"/>
<evidence type="ECO:0000256" key="5">
    <source>
        <dbReference type="ARBA" id="ARBA00023136"/>
    </source>
</evidence>
<name>A0ABX1FUA3_9PSEU</name>
<keyword evidence="2" id="KW-0812">Transmembrane</keyword>
<comment type="caution">
    <text evidence="8">The sequence shown here is derived from an EMBL/GenBank/DDBJ whole genome shotgun (WGS) entry which is preliminary data.</text>
</comment>
<reference evidence="8 9" key="1">
    <citation type="submission" date="2019-08" db="EMBL/GenBank/DDBJ databases">
        <title>Lentzea from Indian Himalayas.</title>
        <authorList>
            <person name="Mandal S."/>
            <person name="Mallick Gupta A."/>
            <person name="Maiti P.K."/>
            <person name="Sarkar J."/>
            <person name="Mandal S."/>
        </authorList>
    </citation>
    <scope>NUCLEOTIDE SEQUENCE [LARGE SCALE GENOMIC DNA]</scope>
    <source>
        <strain evidence="8 9">PSKA42</strain>
    </source>
</reference>
<dbReference type="Pfam" id="PF13490">
    <property type="entry name" value="zf-HC2"/>
    <property type="match status" value="1"/>
</dbReference>
<keyword evidence="9" id="KW-1185">Reference proteome</keyword>
<evidence type="ECO:0000256" key="4">
    <source>
        <dbReference type="ARBA" id="ARBA00023015"/>
    </source>
</evidence>
<keyword evidence="4" id="KW-0805">Transcription regulation</keyword>
<accession>A0ABX1FUA3</accession>
<dbReference type="PANTHER" id="PTHR37461">
    <property type="entry name" value="ANTI-SIGMA-K FACTOR RSKA"/>
    <property type="match status" value="1"/>
</dbReference>
<evidence type="ECO:0000256" key="6">
    <source>
        <dbReference type="ARBA" id="ARBA00023163"/>
    </source>
</evidence>